<evidence type="ECO:0000256" key="1">
    <source>
        <dbReference type="ARBA" id="ARBA00022737"/>
    </source>
</evidence>
<comment type="caution">
    <text evidence="3">The sequence shown here is derived from an EMBL/GenBank/DDBJ whole genome shotgun (WGS) entry which is preliminary data.</text>
</comment>
<evidence type="ECO:0000313" key="4">
    <source>
        <dbReference type="Proteomes" id="UP000287651"/>
    </source>
</evidence>
<dbReference type="InterPro" id="IPR011989">
    <property type="entry name" value="ARM-like"/>
</dbReference>
<sequence>KLEHVLHIVLGALKDQEQMVRGAASFALGQFAEHLQPEILSHYENVLPCILNALEDPSDEVKVTCVVAVAIGLYVCYQGFALDFSELREYTHGFFSNMAEILDDAFTQKKEEEKKTFPHAILVRARAILLRGERSRRYILIAIRSIPMGHNGVSEKQREVLATVMKIYINTMTEDDDKEVVAQACMGMADIMKECGYMVIESCKLYFVETPKYYGDILRTLYPLFSDSESDDAVRDNAAGAILPLVPEVVNISAQVIASPAESEEVKNRIGMAISHLISVYGNQMQPVMAALAPAHANALAAYLSKR</sequence>
<accession>A0A427AWW9</accession>
<evidence type="ECO:0008006" key="5">
    <source>
        <dbReference type="Google" id="ProtNLM"/>
    </source>
</evidence>
<protein>
    <recommendedName>
        <fullName evidence="5">TOG domain-containing protein</fullName>
    </recommendedName>
</protein>
<feature type="repeat" description="HEAT" evidence="2">
    <location>
        <begin position="5"/>
        <end position="43"/>
    </location>
</feature>
<dbReference type="Pfam" id="PF02985">
    <property type="entry name" value="HEAT"/>
    <property type="match status" value="1"/>
</dbReference>
<keyword evidence="1" id="KW-0677">Repeat</keyword>
<dbReference type="Proteomes" id="UP000287651">
    <property type="component" value="Unassembled WGS sequence"/>
</dbReference>
<dbReference type="SUPFAM" id="SSF48371">
    <property type="entry name" value="ARM repeat"/>
    <property type="match status" value="1"/>
</dbReference>
<feature type="non-terminal residue" evidence="3">
    <location>
        <position position="1"/>
    </location>
</feature>
<dbReference type="InterPro" id="IPR000357">
    <property type="entry name" value="HEAT"/>
</dbReference>
<dbReference type="EMBL" id="AMZH03001072">
    <property type="protein sequence ID" value="RRT80743.1"/>
    <property type="molecule type" value="Genomic_DNA"/>
</dbReference>
<dbReference type="AlphaFoldDB" id="A0A427AWW9"/>
<gene>
    <name evidence="3" type="ORF">B296_00023175</name>
</gene>
<dbReference type="InterPro" id="IPR021133">
    <property type="entry name" value="HEAT_type_2"/>
</dbReference>
<reference evidence="3 4" key="1">
    <citation type="journal article" date="2014" name="Agronomy (Basel)">
        <title>A Draft Genome Sequence for Ensete ventricosum, the Drought-Tolerant Tree Against Hunger.</title>
        <authorList>
            <person name="Harrison J."/>
            <person name="Moore K.A."/>
            <person name="Paszkiewicz K."/>
            <person name="Jones T."/>
            <person name="Grant M."/>
            <person name="Ambacheew D."/>
            <person name="Muzemil S."/>
            <person name="Studholme D.J."/>
        </authorList>
    </citation>
    <scope>NUCLEOTIDE SEQUENCE [LARGE SCALE GENOMIC DNA]</scope>
</reference>
<dbReference type="Gene3D" id="1.25.10.10">
    <property type="entry name" value="Leucine-rich Repeat Variant"/>
    <property type="match status" value="1"/>
</dbReference>
<organism evidence="3 4">
    <name type="scientific">Ensete ventricosum</name>
    <name type="common">Abyssinian banana</name>
    <name type="synonym">Musa ensete</name>
    <dbReference type="NCBI Taxonomy" id="4639"/>
    <lineage>
        <taxon>Eukaryota</taxon>
        <taxon>Viridiplantae</taxon>
        <taxon>Streptophyta</taxon>
        <taxon>Embryophyta</taxon>
        <taxon>Tracheophyta</taxon>
        <taxon>Spermatophyta</taxon>
        <taxon>Magnoliopsida</taxon>
        <taxon>Liliopsida</taxon>
        <taxon>Zingiberales</taxon>
        <taxon>Musaceae</taxon>
        <taxon>Ensete</taxon>
    </lineage>
</organism>
<dbReference type="InterPro" id="IPR016024">
    <property type="entry name" value="ARM-type_fold"/>
</dbReference>
<name>A0A427AWW9_ENSVE</name>
<evidence type="ECO:0000313" key="3">
    <source>
        <dbReference type="EMBL" id="RRT80743.1"/>
    </source>
</evidence>
<proteinExistence type="predicted"/>
<dbReference type="PROSITE" id="PS50077">
    <property type="entry name" value="HEAT_REPEAT"/>
    <property type="match status" value="1"/>
</dbReference>
<evidence type="ECO:0000256" key="2">
    <source>
        <dbReference type="PROSITE-ProRule" id="PRU00103"/>
    </source>
</evidence>